<dbReference type="Proteomes" id="UP001165082">
    <property type="component" value="Unassembled WGS sequence"/>
</dbReference>
<organism evidence="2 3">
    <name type="scientific">Triparma retinervis</name>
    <dbReference type="NCBI Taxonomy" id="2557542"/>
    <lineage>
        <taxon>Eukaryota</taxon>
        <taxon>Sar</taxon>
        <taxon>Stramenopiles</taxon>
        <taxon>Ochrophyta</taxon>
        <taxon>Bolidophyceae</taxon>
        <taxon>Parmales</taxon>
        <taxon>Triparmaceae</taxon>
        <taxon>Triparma</taxon>
    </lineage>
</organism>
<reference evidence="2" key="1">
    <citation type="submission" date="2022-07" db="EMBL/GenBank/DDBJ databases">
        <title>Genome analysis of Parmales, a sister group of diatoms, reveals the evolutionary specialization of diatoms from phago-mixotrophs to photoautotrophs.</title>
        <authorList>
            <person name="Ban H."/>
            <person name="Sato S."/>
            <person name="Yoshikawa S."/>
            <person name="Kazumasa Y."/>
            <person name="Nakamura Y."/>
            <person name="Ichinomiya M."/>
            <person name="Saitoh K."/>
            <person name="Sato N."/>
            <person name="Blanc-Mathieu R."/>
            <person name="Endo H."/>
            <person name="Kuwata A."/>
            <person name="Ogata H."/>
        </authorList>
    </citation>
    <scope>NUCLEOTIDE SEQUENCE</scope>
</reference>
<protein>
    <submittedName>
        <fullName evidence="2">Uncharacterized protein</fullName>
    </submittedName>
</protein>
<name>A0A9W6ZBK3_9STRA</name>
<feature type="compositionally biased region" description="Low complexity" evidence="1">
    <location>
        <begin position="32"/>
        <end position="55"/>
    </location>
</feature>
<dbReference type="EMBL" id="BRXZ01004456">
    <property type="protein sequence ID" value="GMH49266.1"/>
    <property type="molecule type" value="Genomic_DNA"/>
</dbReference>
<keyword evidence="3" id="KW-1185">Reference proteome</keyword>
<evidence type="ECO:0000313" key="3">
    <source>
        <dbReference type="Proteomes" id="UP001165082"/>
    </source>
</evidence>
<proteinExistence type="predicted"/>
<gene>
    <name evidence="2" type="ORF">TrRE_jg199</name>
</gene>
<accession>A0A9W6ZBK3</accession>
<comment type="caution">
    <text evidence="2">The sequence shown here is derived from an EMBL/GenBank/DDBJ whole genome shotgun (WGS) entry which is preliminary data.</text>
</comment>
<feature type="region of interest" description="Disordered" evidence="1">
    <location>
        <begin position="25"/>
        <end position="73"/>
    </location>
</feature>
<dbReference type="OrthoDB" id="5391403at2759"/>
<evidence type="ECO:0000256" key="1">
    <source>
        <dbReference type="SAM" id="MobiDB-lite"/>
    </source>
</evidence>
<evidence type="ECO:0000313" key="2">
    <source>
        <dbReference type="EMBL" id="GMH49266.1"/>
    </source>
</evidence>
<sequence length="148" mass="14833">MKQFANLDDTVEVGSNLYSIDSEAEPTVEKGAAPQATAPVEAAAPAAAAAAASPAPAVPPSAAPPAAASSHGRAPSIRFLGKSGWEARKLGISLSIPGLTAEPLDIDLDFDPMYGRPPVSEDEMEALMSGGASFSPNVVKGSGGAQFA</sequence>
<dbReference type="AlphaFoldDB" id="A0A9W6ZBK3"/>